<dbReference type="PANTHER" id="PTHR38398">
    <property type="entry name" value="EXPRESSED PROTEIN"/>
    <property type="match status" value="1"/>
</dbReference>
<proteinExistence type="predicted"/>
<name>A0A8J5GZ11_ZINOF</name>
<evidence type="ECO:0000313" key="1">
    <source>
        <dbReference type="EMBL" id="KAG6511659.1"/>
    </source>
</evidence>
<dbReference type="Proteomes" id="UP000734854">
    <property type="component" value="Unassembled WGS sequence"/>
</dbReference>
<dbReference type="PANTHER" id="PTHR38398:SF1">
    <property type="entry name" value="EXPRESSED PROTEIN"/>
    <property type="match status" value="1"/>
</dbReference>
<evidence type="ECO:0000313" key="2">
    <source>
        <dbReference type="Proteomes" id="UP000734854"/>
    </source>
</evidence>
<keyword evidence="2" id="KW-1185">Reference proteome</keyword>
<dbReference type="EMBL" id="JACMSC010000008">
    <property type="protein sequence ID" value="KAG6511659.1"/>
    <property type="molecule type" value="Genomic_DNA"/>
</dbReference>
<comment type="caution">
    <text evidence="1">The sequence shown here is derived from an EMBL/GenBank/DDBJ whole genome shotgun (WGS) entry which is preliminary data.</text>
</comment>
<gene>
    <name evidence="1" type="ORF">ZIOFF_029736</name>
</gene>
<dbReference type="AlphaFoldDB" id="A0A8J5GZ11"/>
<accession>A0A8J5GZ11</accession>
<protein>
    <submittedName>
        <fullName evidence="1">Uncharacterized protein</fullName>
    </submittedName>
</protein>
<reference evidence="1 2" key="1">
    <citation type="submission" date="2020-08" db="EMBL/GenBank/DDBJ databases">
        <title>Plant Genome Project.</title>
        <authorList>
            <person name="Zhang R.-G."/>
        </authorList>
    </citation>
    <scope>NUCLEOTIDE SEQUENCE [LARGE SCALE GENOMIC DNA]</scope>
    <source>
        <tissue evidence="1">Rhizome</tissue>
    </source>
</reference>
<sequence length="130" mass="14395">MLRFVVGAAALGLLLSAEGILFVYRKARDKWPMATLEGKACSADWSSSIRGPSNAVSFPIQNPTNFAFESKMVSKVEESRVRKQGKEQKQEVMRLHKVCKFKRSSFSEEEDATCSAMLLLACVVCDPSSI</sequence>
<organism evidence="1 2">
    <name type="scientific">Zingiber officinale</name>
    <name type="common">Ginger</name>
    <name type="synonym">Amomum zingiber</name>
    <dbReference type="NCBI Taxonomy" id="94328"/>
    <lineage>
        <taxon>Eukaryota</taxon>
        <taxon>Viridiplantae</taxon>
        <taxon>Streptophyta</taxon>
        <taxon>Embryophyta</taxon>
        <taxon>Tracheophyta</taxon>
        <taxon>Spermatophyta</taxon>
        <taxon>Magnoliopsida</taxon>
        <taxon>Liliopsida</taxon>
        <taxon>Zingiberales</taxon>
        <taxon>Zingiberaceae</taxon>
        <taxon>Zingiber</taxon>
    </lineage>
</organism>